<dbReference type="Proteomes" id="UP000054742">
    <property type="component" value="Unassembled WGS sequence"/>
</dbReference>
<dbReference type="Gene3D" id="3.90.1200.10">
    <property type="match status" value="1"/>
</dbReference>
<dbReference type="AlphaFoldDB" id="A0A0W0SL28"/>
<gene>
    <name evidence="1" type="ORF">Lbru_1391</name>
</gene>
<dbReference type="InterPro" id="IPR006748">
    <property type="entry name" value="NH2Glyco/OHUrea_AB-resist_kin"/>
</dbReference>
<dbReference type="OrthoDB" id="3638028at2"/>
<keyword evidence="1" id="KW-0808">Transferase</keyword>
<dbReference type="Pfam" id="PF04655">
    <property type="entry name" value="APH_6_hur"/>
    <property type="match status" value="1"/>
</dbReference>
<protein>
    <submittedName>
        <fullName evidence="1">Aminoglycoside/hydroxyurea antibiotic resistance kinase</fullName>
    </submittedName>
</protein>
<reference evidence="1 2" key="1">
    <citation type="submission" date="2015-11" db="EMBL/GenBank/DDBJ databases">
        <title>Genomic analysis of 38 Legionella species identifies large and diverse effector repertoires.</title>
        <authorList>
            <person name="Burstein D."/>
            <person name="Amaro F."/>
            <person name="Zusman T."/>
            <person name="Lifshitz Z."/>
            <person name="Cohen O."/>
            <person name="Gilbert J.A."/>
            <person name="Pupko T."/>
            <person name="Shuman H.A."/>
            <person name="Segal G."/>
        </authorList>
    </citation>
    <scope>NUCLEOTIDE SEQUENCE [LARGE SCALE GENOMIC DNA]</scope>
    <source>
        <strain evidence="1 2">ATCC 43878</strain>
    </source>
</reference>
<evidence type="ECO:0000313" key="1">
    <source>
        <dbReference type="EMBL" id="KTC84030.1"/>
    </source>
</evidence>
<proteinExistence type="predicted"/>
<dbReference type="PATRIC" id="fig|29422.6.peg.1474"/>
<dbReference type="InterPro" id="IPR011009">
    <property type="entry name" value="Kinase-like_dom_sf"/>
</dbReference>
<comment type="caution">
    <text evidence="1">The sequence shown here is derived from an EMBL/GenBank/DDBJ whole genome shotgun (WGS) entry which is preliminary data.</text>
</comment>
<dbReference type="EMBL" id="LNXV01000011">
    <property type="protein sequence ID" value="KTC84030.1"/>
    <property type="molecule type" value="Genomic_DNA"/>
</dbReference>
<dbReference type="GO" id="GO:0016773">
    <property type="term" value="F:phosphotransferase activity, alcohol group as acceptor"/>
    <property type="evidence" value="ECO:0007669"/>
    <property type="project" value="InterPro"/>
</dbReference>
<accession>A0A0W0SL28</accession>
<organism evidence="1 2">
    <name type="scientific">Legionella brunensis</name>
    <dbReference type="NCBI Taxonomy" id="29422"/>
    <lineage>
        <taxon>Bacteria</taxon>
        <taxon>Pseudomonadati</taxon>
        <taxon>Pseudomonadota</taxon>
        <taxon>Gammaproteobacteria</taxon>
        <taxon>Legionellales</taxon>
        <taxon>Legionellaceae</taxon>
        <taxon>Legionella</taxon>
    </lineage>
</organism>
<evidence type="ECO:0000313" key="2">
    <source>
        <dbReference type="Proteomes" id="UP000054742"/>
    </source>
</evidence>
<dbReference type="GO" id="GO:0019748">
    <property type="term" value="P:secondary metabolic process"/>
    <property type="evidence" value="ECO:0007669"/>
    <property type="project" value="InterPro"/>
</dbReference>
<dbReference type="RefSeq" id="WP_058441474.1">
    <property type="nucleotide sequence ID" value="NZ_CAAAHU010000003.1"/>
</dbReference>
<keyword evidence="1" id="KW-0418">Kinase</keyword>
<dbReference type="STRING" id="29422.Lbru_1391"/>
<keyword evidence="2" id="KW-1185">Reference proteome</keyword>
<dbReference type="GO" id="GO:0016301">
    <property type="term" value="F:kinase activity"/>
    <property type="evidence" value="ECO:0007669"/>
    <property type="project" value="UniProtKB-KW"/>
</dbReference>
<sequence>MSAYEQTIIGLYGDEGKQWLASLPNLIKKVSLAWELDSLKVMKNLSYNYVLSGFQHKKPIILKLIFDKSALQDEVRALKAFAGYGVIAVLAQMDNALLLEQAVTGLSIKNDWPKNEEEAIEIVCDCARRLHQAPIPKRGEFPHLRDWFSILHKDWSIPKVYLEKARELSNILLQPVNEDKLLHGDLHHENILRHGDEWLVIDPKGVMGDEAYELAAFLQNPMPELLKIEALPVFLSRRISLSATLLNLDKKRIYQWCFAQAILSWVWNLEDGLDPHYFARLADIFFSLLDKN</sequence>
<dbReference type="SUPFAM" id="SSF56112">
    <property type="entry name" value="Protein kinase-like (PK-like)"/>
    <property type="match status" value="1"/>
</dbReference>
<name>A0A0W0SL28_9GAMM</name>